<comment type="caution">
    <text evidence="4">The sequence shown here is derived from an EMBL/GenBank/DDBJ whole genome shotgun (WGS) entry which is preliminary data.</text>
</comment>
<dbReference type="Proteomes" id="UP000245216">
    <property type="component" value="Unassembled WGS sequence"/>
</dbReference>
<dbReference type="InterPro" id="IPR012340">
    <property type="entry name" value="NA-bd_OB-fold"/>
</dbReference>
<name>A0A2U2BPY9_ALCFA</name>
<dbReference type="Gene3D" id="2.40.50.140">
    <property type="entry name" value="Nucleic acid-binding proteins"/>
    <property type="match status" value="1"/>
</dbReference>
<dbReference type="Pfam" id="PF00436">
    <property type="entry name" value="SSB"/>
    <property type="match status" value="1"/>
</dbReference>
<evidence type="ECO:0000256" key="2">
    <source>
        <dbReference type="PIRNR" id="PIRNR002070"/>
    </source>
</evidence>
<dbReference type="PROSITE" id="PS50935">
    <property type="entry name" value="SSB"/>
    <property type="match status" value="1"/>
</dbReference>
<gene>
    <name evidence="4" type="ORF">DF183_04895</name>
</gene>
<protein>
    <recommendedName>
        <fullName evidence="2">Single-stranded DNA-binding protein</fullName>
    </recommendedName>
</protein>
<dbReference type="RefSeq" id="WP_109088516.1">
    <property type="nucleotide sequence ID" value="NZ_CP097341.1"/>
</dbReference>
<accession>A0A2U2BPY9</accession>
<organism evidence="4 5">
    <name type="scientific">Alcaligenes faecalis</name>
    <dbReference type="NCBI Taxonomy" id="511"/>
    <lineage>
        <taxon>Bacteria</taxon>
        <taxon>Pseudomonadati</taxon>
        <taxon>Pseudomonadota</taxon>
        <taxon>Betaproteobacteria</taxon>
        <taxon>Burkholderiales</taxon>
        <taxon>Alcaligenaceae</taxon>
        <taxon>Alcaligenes</taxon>
    </lineage>
</organism>
<keyword evidence="1 2" id="KW-0238">DNA-binding</keyword>
<proteinExistence type="predicted"/>
<sequence>MQNLFIGKGNLGDSPTLKRIPRKNNSGEEFSVCSMRVYFGRYGVDQATGEVGQIGGFWREVEIYGSKAEACAQFLRKGARVLVIGEERDFFAKDETTNAEVQVIKIVAEDVALQLTRIESITYKQANRPAAARDQDIPSDEDVPA</sequence>
<dbReference type="PIRSF" id="PIRSF002070">
    <property type="entry name" value="SSB"/>
    <property type="match status" value="1"/>
</dbReference>
<dbReference type="GO" id="GO:0003697">
    <property type="term" value="F:single-stranded DNA binding"/>
    <property type="evidence" value="ECO:0007669"/>
    <property type="project" value="InterPro"/>
</dbReference>
<dbReference type="GO" id="GO:0006260">
    <property type="term" value="P:DNA replication"/>
    <property type="evidence" value="ECO:0007669"/>
    <property type="project" value="InterPro"/>
</dbReference>
<evidence type="ECO:0000256" key="1">
    <source>
        <dbReference type="ARBA" id="ARBA00023125"/>
    </source>
</evidence>
<dbReference type="SUPFAM" id="SSF50249">
    <property type="entry name" value="Nucleic acid-binding proteins"/>
    <property type="match status" value="1"/>
</dbReference>
<dbReference type="STRING" id="511.UZ73_00175"/>
<dbReference type="AlphaFoldDB" id="A0A2U2BPY9"/>
<dbReference type="InterPro" id="IPR000424">
    <property type="entry name" value="Primosome_PriB/ssb"/>
</dbReference>
<reference evidence="4 5" key="2">
    <citation type="submission" date="2018-05" db="EMBL/GenBank/DDBJ databases">
        <authorList>
            <person name="Lanie J.A."/>
            <person name="Ng W.-L."/>
            <person name="Kazmierczak K.M."/>
            <person name="Andrzejewski T.M."/>
            <person name="Davidsen T.M."/>
            <person name="Wayne K.J."/>
            <person name="Tettelin H."/>
            <person name="Glass J.I."/>
            <person name="Rusch D."/>
            <person name="Podicherti R."/>
            <person name="Tsui H.-C.T."/>
            <person name="Winkler M.E."/>
        </authorList>
    </citation>
    <scope>NUCLEOTIDE SEQUENCE [LARGE SCALE GENOMIC DNA]</scope>
    <source>
        <strain evidence="4 5">YBY</strain>
    </source>
</reference>
<feature type="region of interest" description="Disordered" evidence="3">
    <location>
        <begin position="126"/>
        <end position="145"/>
    </location>
</feature>
<dbReference type="NCBIfam" id="NF006039">
    <property type="entry name" value="PRK08182.1"/>
    <property type="match status" value="1"/>
</dbReference>
<reference evidence="4 5" key="1">
    <citation type="submission" date="2018-05" db="EMBL/GenBank/DDBJ databases">
        <title>Genome Sequence of an Efficient Indole-Degrading Bacterium, Alcaligenes sp.YBY.</title>
        <authorList>
            <person name="Yang B."/>
        </authorList>
    </citation>
    <scope>NUCLEOTIDE SEQUENCE [LARGE SCALE GENOMIC DNA]</scope>
    <source>
        <strain evidence="4 5">YBY</strain>
    </source>
</reference>
<evidence type="ECO:0000313" key="4">
    <source>
        <dbReference type="EMBL" id="PWE16068.1"/>
    </source>
</evidence>
<evidence type="ECO:0000313" key="5">
    <source>
        <dbReference type="Proteomes" id="UP000245216"/>
    </source>
</evidence>
<dbReference type="InterPro" id="IPR011344">
    <property type="entry name" value="ssDNA-bd"/>
</dbReference>
<dbReference type="EMBL" id="QEXO01000001">
    <property type="protein sequence ID" value="PWE16068.1"/>
    <property type="molecule type" value="Genomic_DNA"/>
</dbReference>
<evidence type="ECO:0000256" key="3">
    <source>
        <dbReference type="SAM" id="MobiDB-lite"/>
    </source>
</evidence>